<proteinExistence type="predicted"/>
<dbReference type="AlphaFoldDB" id="A0AAN7D620"/>
<protein>
    <submittedName>
        <fullName evidence="1">Uncharacterized protein</fullName>
    </submittedName>
</protein>
<organism evidence="1 2">
    <name type="scientific">Mucor velutinosus</name>
    <dbReference type="NCBI Taxonomy" id="708070"/>
    <lineage>
        <taxon>Eukaryota</taxon>
        <taxon>Fungi</taxon>
        <taxon>Fungi incertae sedis</taxon>
        <taxon>Mucoromycota</taxon>
        <taxon>Mucoromycotina</taxon>
        <taxon>Mucoromycetes</taxon>
        <taxon>Mucorales</taxon>
        <taxon>Mucorineae</taxon>
        <taxon>Mucoraceae</taxon>
        <taxon>Mucor</taxon>
    </lineage>
</organism>
<gene>
    <name evidence="1" type="ORF">ATC70_004970</name>
</gene>
<evidence type="ECO:0000313" key="1">
    <source>
        <dbReference type="EMBL" id="KAK4510539.1"/>
    </source>
</evidence>
<evidence type="ECO:0000313" key="2">
    <source>
        <dbReference type="Proteomes" id="UP001304243"/>
    </source>
</evidence>
<name>A0AAN7D620_9FUNG</name>
<dbReference type="Proteomes" id="UP001304243">
    <property type="component" value="Unassembled WGS sequence"/>
</dbReference>
<dbReference type="SUPFAM" id="SSF53187">
    <property type="entry name" value="Zn-dependent exopeptidases"/>
    <property type="match status" value="1"/>
</dbReference>
<dbReference type="PANTHER" id="PTHR37326">
    <property type="entry name" value="BLL3975 PROTEIN"/>
    <property type="match status" value="1"/>
</dbReference>
<dbReference type="InterPro" id="IPR053138">
    <property type="entry name" value="N-alpha-Ac-DABA_deacetylase"/>
</dbReference>
<sequence>MYTLDYQPITDDQVALGPPNTILCSKGFWIYTKTGGVLEVYPGVNTIIKKGDLIARIKNIFGNVVDEYYAPCSGIVIGRSSNPVAMSGDRIIHLGVIKKKSESLPKEAKENY</sequence>
<reference evidence="1 2" key="1">
    <citation type="submission" date="2022-11" db="EMBL/GenBank/DDBJ databases">
        <title>Mucor velutinosus strain NIH1002 WGS.</title>
        <authorList>
            <person name="Subramanian P."/>
            <person name="Mullikin J.C."/>
            <person name="Segre J.A."/>
            <person name="Zelazny A.M."/>
        </authorList>
    </citation>
    <scope>NUCLEOTIDE SEQUENCE [LARGE SCALE GENOMIC DNA]</scope>
    <source>
        <strain evidence="1 2">NIH1002</strain>
    </source>
</reference>
<dbReference type="PANTHER" id="PTHR37326:SF1">
    <property type="entry name" value="BLL3975 PROTEIN"/>
    <property type="match status" value="1"/>
</dbReference>
<dbReference type="EMBL" id="JASEJX010000033">
    <property type="protein sequence ID" value="KAK4510539.1"/>
    <property type="molecule type" value="Genomic_DNA"/>
</dbReference>
<dbReference type="Gene3D" id="3.40.630.10">
    <property type="entry name" value="Zn peptidases"/>
    <property type="match status" value="1"/>
</dbReference>
<accession>A0AAN7D620</accession>
<dbReference type="RefSeq" id="XP_064677205.1">
    <property type="nucleotide sequence ID" value="XM_064824269.1"/>
</dbReference>
<comment type="caution">
    <text evidence="1">The sequence shown here is derived from an EMBL/GenBank/DDBJ whole genome shotgun (WGS) entry which is preliminary data.</text>
</comment>
<keyword evidence="2" id="KW-1185">Reference proteome</keyword>
<dbReference type="GeneID" id="89948656"/>